<name>A0A1G6A1C7_9GAMM</name>
<dbReference type="STRING" id="1159017.SAMN02927930_00029"/>
<evidence type="ECO:0000313" key="1">
    <source>
        <dbReference type="EMBL" id="SDB01783.1"/>
    </source>
</evidence>
<reference evidence="2" key="1">
    <citation type="submission" date="2016-10" db="EMBL/GenBank/DDBJ databases">
        <authorList>
            <person name="Varghese N."/>
            <person name="Submissions S."/>
        </authorList>
    </citation>
    <scope>NUCLEOTIDE SEQUENCE [LARGE SCALE GENOMIC DNA]</scope>
    <source>
        <strain evidence="2">CGMCC 1.10824</strain>
    </source>
</reference>
<gene>
    <name evidence="1" type="ORF">SAMN02927930_00029</name>
</gene>
<dbReference type="EMBL" id="FMXN01000001">
    <property type="protein sequence ID" value="SDB01783.1"/>
    <property type="molecule type" value="Genomic_DNA"/>
</dbReference>
<accession>A0A1G6A1C7</accession>
<dbReference type="OrthoDB" id="5760979at2"/>
<dbReference type="Pfam" id="PF11279">
    <property type="entry name" value="DUF3080"/>
    <property type="match status" value="1"/>
</dbReference>
<organism evidence="1 2">
    <name type="scientific">Pseudidiomarina indica</name>
    <dbReference type="NCBI Taxonomy" id="1159017"/>
    <lineage>
        <taxon>Bacteria</taxon>
        <taxon>Pseudomonadati</taxon>
        <taxon>Pseudomonadota</taxon>
        <taxon>Gammaproteobacteria</taxon>
        <taxon>Alteromonadales</taxon>
        <taxon>Idiomarinaceae</taxon>
        <taxon>Pseudidiomarina</taxon>
    </lineage>
</organism>
<evidence type="ECO:0000313" key="2">
    <source>
        <dbReference type="Proteomes" id="UP000199626"/>
    </source>
</evidence>
<evidence type="ECO:0008006" key="3">
    <source>
        <dbReference type="Google" id="ProtNLM"/>
    </source>
</evidence>
<dbReference type="InterPro" id="IPR021431">
    <property type="entry name" value="DUF3080"/>
</dbReference>
<dbReference type="RefSeq" id="WP_092590511.1">
    <property type="nucleotide sequence ID" value="NZ_FMXN01000001.1"/>
</dbReference>
<keyword evidence="2" id="KW-1185">Reference proteome</keyword>
<dbReference type="Proteomes" id="UP000199626">
    <property type="component" value="Unassembled WGS sequence"/>
</dbReference>
<sequence length="356" mass="39680">MQPIVPIKACFDHAKKALLLVIPSLSLAGCHPAPVGLEDLHDYQLRVSNTLEQEPITFTPVSPLRAPTQRQFRMELPSIQISLLDSMRLDACSAGALIAERNSSLGRLMRGVQRHYHDRKLLAALYECVAEMDGQQAELAERILAQADAKTELLPLLRMQAIITDNSLQQLLRVGDRPLANPDAAVLAPLLAALPPILKTLDPQQELPDEQELLQALELIEKSPYAGQLWRALIDNEQYLTRMAPRARTLSVQAGCTAVAVPERAQILRQVFVSRFGGPVQHHISTLTHQAQQLEPYLSELHAPSSVLQSYPNFASWNDYLTQLMQLDDTLTATTKQHVHYWQQLFSDCGFTPGSQ</sequence>
<dbReference type="AlphaFoldDB" id="A0A1G6A1C7"/>
<proteinExistence type="predicted"/>
<protein>
    <recommendedName>
        <fullName evidence="3">DUF3080 domain-containing protein</fullName>
    </recommendedName>
</protein>